<evidence type="ECO:0000256" key="4">
    <source>
        <dbReference type="ARBA" id="ARBA00022692"/>
    </source>
</evidence>
<accession>E1JZH9</accession>
<evidence type="ECO:0000313" key="9">
    <source>
        <dbReference type="EMBL" id="EFL50226.1"/>
    </source>
</evidence>
<dbReference type="SUPFAM" id="SSF55073">
    <property type="entry name" value="Nucleotide cyclase"/>
    <property type="match status" value="1"/>
</dbReference>
<dbReference type="CDD" id="cd07302">
    <property type="entry name" value="CHD"/>
    <property type="match status" value="1"/>
</dbReference>
<gene>
    <name evidence="9" type="ORF">DesfrDRAFT_3027</name>
</gene>
<feature type="transmembrane region" description="Helical" evidence="7">
    <location>
        <begin position="387"/>
        <end position="408"/>
    </location>
</feature>
<dbReference type="InterPro" id="IPR050697">
    <property type="entry name" value="Adenylyl/Guanylyl_Cyclase_3/4"/>
</dbReference>
<evidence type="ECO:0000256" key="3">
    <source>
        <dbReference type="ARBA" id="ARBA00022475"/>
    </source>
</evidence>
<dbReference type="GO" id="GO:0035556">
    <property type="term" value="P:intracellular signal transduction"/>
    <property type="evidence" value="ECO:0007669"/>
    <property type="project" value="InterPro"/>
</dbReference>
<dbReference type="PANTHER" id="PTHR43081">
    <property type="entry name" value="ADENYLATE CYCLASE, TERMINAL-DIFFERENTIATION SPECIFIC-RELATED"/>
    <property type="match status" value="1"/>
</dbReference>
<dbReference type="AlphaFoldDB" id="E1JZH9"/>
<dbReference type="Pfam" id="PF00211">
    <property type="entry name" value="Guanylate_cyc"/>
    <property type="match status" value="1"/>
</dbReference>
<keyword evidence="4 7" id="KW-0812">Transmembrane</keyword>
<keyword evidence="6 7" id="KW-0472">Membrane</keyword>
<dbReference type="EMBL" id="AECZ01000023">
    <property type="protein sequence ID" value="EFL50226.1"/>
    <property type="molecule type" value="Genomic_DNA"/>
</dbReference>
<keyword evidence="10" id="KW-1185">Reference proteome</keyword>
<dbReference type="GO" id="GO:0030313">
    <property type="term" value="C:cell envelope"/>
    <property type="evidence" value="ECO:0007669"/>
    <property type="project" value="UniProtKB-SubCell"/>
</dbReference>
<protein>
    <submittedName>
        <fullName evidence="9">Adenylate/guanylate cyclase with Chase sensor</fullName>
    </submittedName>
</protein>
<feature type="transmembrane region" description="Helical" evidence="7">
    <location>
        <begin position="414"/>
        <end position="434"/>
    </location>
</feature>
<dbReference type="InterPro" id="IPR007890">
    <property type="entry name" value="CHASE2"/>
</dbReference>
<name>E1JZH9_SOLFR</name>
<evidence type="ECO:0000256" key="1">
    <source>
        <dbReference type="ARBA" id="ARBA00004196"/>
    </source>
</evidence>
<dbReference type="InterPro" id="IPR029787">
    <property type="entry name" value="Nucleotide_cyclase"/>
</dbReference>
<dbReference type="GO" id="GO:0004016">
    <property type="term" value="F:adenylate cyclase activity"/>
    <property type="evidence" value="ECO:0007669"/>
    <property type="project" value="UniProtKB-ARBA"/>
</dbReference>
<dbReference type="Pfam" id="PF05226">
    <property type="entry name" value="CHASE2"/>
    <property type="match status" value="1"/>
</dbReference>
<dbReference type="eggNOG" id="COG4252">
    <property type="taxonomic scope" value="Bacteria"/>
</dbReference>
<evidence type="ECO:0000256" key="7">
    <source>
        <dbReference type="SAM" id="Phobius"/>
    </source>
</evidence>
<dbReference type="PROSITE" id="PS50125">
    <property type="entry name" value="GUANYLATE_CYCLASE_2"/>
    <property type="match status" value="1"/>
</dbReference>
<comment type="caution">
    <text evidence="9">The sequence shown here is derived from an EMBL/GenBank/DDBJ whole genome shotgun (WGS) entry which is preliminary data.</text>
</comment>
<keyword evidence="5 7" id="KW-1133">Transmembrane helix</keyword>
<dbReference type="GO" id="GO:0006171">
    <property type="term" value="P:cAMP biosynthetic process"/>
    <property type="evidence" value="ECO:0007669"/>
    <property type="project" value="TreeGrafter"/>
</dbReference>
<dbReference type="SMART" id="SM00044">
    <property type="entry name" value="CYCc"/>
    <property type="match status" value="1"/>
</dbReference>
<comment type="subcellular location">
    <subcellularLocation>
        <location evidence="1">Cell envelope</location>
    </subcellularLocation>
</comment>
<evidence type="ECO:0000313" key="10">
    <source>
        <dbReference type="Proteomes" id="UP000006250"/>
    </source>
</evidence>
<comment type="similarity">
    <text evidence="2">Belongs to the adenylyl cyclase class-3 family.</text>
</comment>
<feature type="transmembrane region" description="Helical" evidence="7">
    <location>
        <begin position="361"/>
        <end position="380"/>
    </location>
</feature>
<dbReference type="FunFam" id="3.30.70.1230:FF:000016">
    <property type="entry name" value="Adenylate/guanylate cyclase domain-containing protein"/>
    <property type="match status" value="1"/>
</dbReference>
<dbReference type="Gene3D" id="3.30.70.1230">
    <property type="entry name" value="Nucleotide cyclase"/>
    <property type="match status" value="1"/>
</dbReference>
<organism evidence="9 10">
    <name type="scientific">Solidesulfovibrio fructosivorans JJ]</name>
    <dbReference type="NCBI Taxonomy" id="596151"/>
    <lineage>
        <taxon>Bacteria</taxon>
        <taxon>Pseudomonadati</taxon>
        <taxon>Thermodesulfobacteriota</taxon>
        <taxon>Desulfovibrionia</taxon>
        <taxon>Desulfovibrionales</taxon>
        <taxon>Desulfovibrionaceae</taxon>
        <taxon>Solidesulfovibrio</taxon>
    </lineage>
</organism>
<feature type="transmembrane region" description="Helical" evidence="7">
    <location>
        <begin position="27"/>
        <end position="49"/>
    </location>
</feature>
<dbReference type="eggNOG" id="COG2114">
    <property type="taxonomic scope" value="Bacteria"/>
</dbReference>
<reference evidence="9 10" key="1">
    <citation type="submission" date="2010-08" db="EMBL/GenBank/DDBJ databases">
        <title>The draft genome of Desulfovibrio fructosovorans JJ.</title>
        <authorList>
            <consortium name="US DOE Joint Genome Institute (JGI-PGF)"/>
            <person name="Lucas S."/>
            <person name="Copeland A."/>
            <person name="Lapidus A."/>
            <person name="Cheng J.-F."/>
            <person name="Bruce D."/>
            <person name="Goodwin L."/>
            <person name="Pitluck S."/>
            <person name="Land M.L."/>
            <person name="Hauser L."/>
            <person name="Chang Y.-J."/>
            <person name="Jeffries C."/>
            <person name="Wall J.D."/>
            <person name="Stahl D.A."/>
            <person name="Arkin A.P."/>
            <person name="Dehal P."/>
            <person name="Stolyar S.M."/>
            <person name="Hazen T.C."/>
            <person name="Woyke T.J."/>
        </authorList>
    </citation>
    <scope>NUCLEOTIDE SEQUENCE [LARGE SCALE GENOMIC DNA]</scope>
    <source>
        <strain evidence="9 10">JJ</strain>
    </source>
</reference>
<evidence type="ECO:0000256" key="6">
    <source>
        <dbReference type="ARBA" id="ARBA00023136"/>
    </source>
</evidence>
<dbReference type="STRING" id="596151.DesfrDRAFT_3027"/>
<dbReference type="Proteomes" id="UP000006250">
    <property type="component" value="Unassembled WGS sequence"/>
</dbReference>
<dbReference type="InterPro" id="IPR001054">
    <property type="entry name" value="A/G_cyclase"/>
</dbReference>
<dbReference type="PANTHER" id="PTHR43081:SF1">
    <property type="entry name" value="ADENYLATE CYCLASE, TERMINAL-DIFFERENTIATION SPECIFIC"/>
    <property type="match status" value="1"/>
</dbReference>
<evidence type="ECO:0000259" key="8">
    <source>
        <dbReference type="PROSITE" id="PS50125"/>
    </source>
</evidence>
<sequence length="727" mass="77083">MQQTVSPAKEGGSGGAAAYRKRILHGVMAGVVGLTAAWLLSLTGIVTSFEARTFDWRARLLAPRDGGSDAVRLILLDQPSLDWAAKENGLSWPWPREVYGAILDFCRRGGAKAVAFDVLYTEPSTYGVADDTAFAAAGKKLGNFALPVFLGRETGKTNVWPADVPPDPLAIKGLKAWLDKVPVNEAPVYPKAAFPVPEVAAGAKILGNVSQDPEFDGIYRRVNLFGIFDGKAVPSLPLAARMLVEPNLDAAIAGHALRLGPVTVPLDDAGRAIPRWRRSSDFPAVSAAAVIRSELTLLEGGKPALDPNIFRGRYVLFGFSAPGLLDLRPSPVAGVTSGVEIHAQTLQSLLTGDFLRVIPHWAGWWLAGGLAVVAGLAVTLTTGAMAGAGVIILFLPLPLLIALAAYAMGSWLPLALPQLAVAGSLVTAVLIGYATEGRQKRFIKSAFRQYLSPDVIEALIAHPERMSLGGELRELTIFFSDLQGFTGISEGMTPQELTALLNKYLTAMTDIILEEGGTVDKYEGDAIIAFWNAPLDQPDHAARAVRAALRCQDKLTELRPAFRERSGHDLHMRVGLNTGQAVVGNMGSDSRFDYTMLGDAVNLASRLEGINKQFGTYTMISKATRDAAGDAFASRRLGRVAVVGRAEPVDVYEPLWPAAAASLAATHDAYAAALAAFIAGDFQAALAGFTALAAADPAAASYVKRCEALIASPPAGEWNGVLVMTSK</sequence>
<dbReference type="SMART" id="SM01080">
    <property type="entry name" value="CHASE2"/>
    <property type="match status" value="1"/>
</dbReference>
<feature type="domain" description="Guanylate cyclase" evidence="8">
    <location>
        <begin position="476"/>
        <end position="608"/>
    </location>
</feature>
<proteinExistence type="inferred from homology"/>
<evidence type="ECO:0000256" key="2">
    <source>
        <dbReference type="ARBA" id="ARBA00005381"/>
    </source>
</evidence>
<evidence type="ECO:0000256" key="5">
    <source>
        <dbReference type="ARBA" id="ARBA00022989"/>
    </source>
</evidence>
<dbReference type="RefSeq" id="WP_005995262.1">
    <property type="nucleotide sequence ID" value="NZ_AECZ01000023.1"/>
</dbReference>
<keyword evidence="3" id="KW-1003">Cell membrane</keyword>